<dbReference type="FunFam" id="3.40.395.10:FF:000027">
    <property type="entry name" value="SUMO-specific peptidase 6"/>
    <property type="match status" value="1"/>
</dbReference>
<evidence type="ECO:0000256" key="4">
    <source>
        <dbReference type="ARBA" id="ARBA00022786"/>
    </source>
</evidence>
<gene>
    <name evidence="9" type="primary">SENP6</name>
</gene>
<dbReference type="GeneID" id="102749327"/>
<dbReference type="PANTHER" id="PTHR46896">
    <property type="entry name" value="SENTRIN-SPECIFIC PROTEASE"/>
    <property type="match status" value="1"/>
</dbReference>
<evidence type="ECO:0000256" key="5">
    <source>
        <dbReference type="ARBA" id="ARBA00022801"/>
    </source>
</evidence>
<protein>
    <submittedName>
        <fullName evidence="9">Sentrin-specific protease 6 isoform X4</fullName>
    </submittedName>
</protein>
<feature type="region of interest" description="Disordered" evidence="6">
    <location>
        <begin position="921"/>
        <end position="948"/>
    </location>
</feature>
<dbReference type="InterPro" id="IPR003653">
    <property type="entry name" value="Peptidase_C48_C"/>
</dbReference>
<evidence type="ECO:0000256" key="6">
    <source>
        <dbReference type="SAM" id="MobiDB-lite"/>
    </source>
</evidence>
<dbReference type="PROSITE" id="PS50600">
    <property type="entry name" value="ULP_PROTEASE"/>
    <property type="match status" value="1"/>
</dbReference>
<evidence type="ECO:0000313" key="8">
    <source>
        <dbReference type="Proteomes" id="UP000245341"/>
    </source>
</evidence>
<comment type="similarity">
    <text evidence="1">Belongs to the peptidase C48 family.</text>
</comment>
<evidence type="ECO:0000256" key="1">
    <source>
        <dbReference type="ARBA" id="ARBA00005234"/>
    </source>
</evidence>
<feature type="compositionally biased region" description="Polar residues" evidence="6">
    <location>
        <begin position="73"/>
        <end position="82"/>
    </location>
</feature>
<keyword evidence="5" id="KW-0378">Hydrolase</keyword>
<dbReference type="InterPro" id="IPR038765">
    <property type="entry name" value="Papain-like_cys_pep_sf"/>
</dbReference>
<feature type="compositionally biased region" description="Low complexity" evidence="6">
    <location>
        <begin position="352"/>
        <end position="366"/>
    </location>
</feature>
<keyword evidence="4" id="KW-0833">Ubl conjugation pathway</keyword>
<dbReference type="GO" id="GO:0006508">
    <property type="term" value="P:proteolysis"/>
    <property type="evidence" value="ECO:0007669"/>
    <property type="project" value="UniProtKB-KW"/>
</dbReference>
<accession>A0A7F8QHA6</accession>
<feature type="region of interest" description="Disordered" evidence="6">
    <location>
        <begin position="178"/>
        <end position="224"/>
    </location>
</feature>
<feature type="region of interest" description="Disordered" evidence="6">
    <location>
        <begin position="26"/>
        <end position="93"/>
    </location>
</feature>
<dbReference type="GO" id="GO:0090234">
    <property type="term" value="P:regulation of kinetochore assembly"/>
    <property type="evidence" value="ECO:0007669"/>
    <property type="project" value="TreeGrafter"/>
</dbReference>
<reference evidence="9" key="1">
    <citation type="submission" date="2025-08" db="UniProtKB">
        <authorList>
            <consortium name="RefSeq"/>
        </authorList>
    </citation>
    <scope>IDENTIFICATION</scope>
    <source>
        <tissue evidence="9">Liver</tissue>
    </source>
</reference>
<name>A0A7F8QHA6_LEPWE</name>
<dbReference type="CTD" id="26054"/>
<dbReference type="Gene3D" id="3.40.395.10">
    <property type="entry name" value="Adenoviral Proteinase, Chain A"/>
    <property type="match status" value="1"/>
</dbReference>
<sequence length="948" mass="106647">MAAGKSGGSAGEITFLEALARSESKRDGGFKNNWSFDHGDESEGDTDKDEANLLSVDEDEDSETSKGKKLNRQSEIVSTSSGDPWKTCARRSKAESLKPLKGNPIGLNMLSNNKKLSENAQNASICSGTVVHGRRFQHANAQISLVKTAAQSSLDQKERKEYPPHVQKFENNSVRLSRPQGVDRVMKKTEESESHLESEIKRKVPQKRHSSTYQSPPPLSPASKKCLTDLEDLQRNCRQAITLSESTGPLLRTSIHQNSGGQKAQNTALPSKKFYGNSVGKIPVDIIVNCDDSRQNYLQTNGKVILPRAKVAKITNLKERKTSLSDLNDPIILSSDDDDDDNDRTNRRESISPQPADSACSSPAPSTGKVEAALNENICRVEHELRSIPADSELNTVTLPRKARMKDQFGNSIVNTPLKRRKVTSQETLVDPVSLSCQSSFDSVILNCRSIRVGTLFRLLIEPVIFCLDFIKIQLEEPENDPVGITLNTSDLTKCEWCNVRKLPVVFLQTIPAVYQKLSMQLQMNMEDKVWNDSKGTNKLKNLEEQYIILIFQNGLDPQANMVFESIITDIGIKNNVSNFFAKIPFEEANSRLVACTRTYEESIKGSCVQKENKIKNVSLESKIQLKNKQEFQFFDDDEETGENHTIFMGPVEKLIVYPPPPAKGGISVTNEDLHCLSEGEFLNDVIIDFYLKYLVLEKLKKEEADRIHIFSSFFYKRLNQRERRNLHETTNLSIQQKRHGRVKTWTRHVDIFEKDFIFVPLNEAAHWFLAVVCFPGLEKPKYEPNPHYHENTVMQKCSAVEDSCISSPSASEMDSCSQNSSAKPVIKKMLNRKHCVAGIDSSAEQEESDPHYRRNIGSVKCSLKKINHTASENEESNKGESTCQKVVDRTKSENGLQNEYLSSMHHTDGLSKIRLNYSDESTEGSKMLEDELIDFSEDQDNQVKPNA</sequence>
<dbReference type="SUPFAM" id="SSF54001">
    <property type="entry name" value="Cysteine proteinases"/>
    <property type="match status" value="1"/>
</dbReference>
<evidence type="ECO:0000313" key="9">
    <source>
        <dbReference type="RefSeq" id="XP_030880096.1"/>
    </source>
</evidence>
<keyword evidence="2" id="KW-0597">Phosphoprotein</keyword>
<feature type="region of interest" description="Disordered" evidence="6">
    <location>
        <begin position="328"/>
        <end position="368"/>
    </location>
</feature>
<dbReference type="GO" id="GO:0005634">
    <property type="term" value="C:nucleus"/>
    <property type="evidence" value="ECO:0007669"/>
    <property type="project" value="TreeGrafter"/>
</dbReference>
<dbReference type="AlphaFoldDB" id="A0A7F8QHA6"/>
<dbReference type="GO" id="GO:0016926">
    <property type="term" value="P:protein desumoylation"/>
    <property type="evidence" value="ECO:0007669"/>
    <property type="project" value="TreeGrafter"/>
</dbReference>
<dbReference type="RefSeq" id="XP_030880096.1">
    <property type="nucleotide sequence ID" value="XM_031024236.1"/>
</dbReference>
<keyword evidence="8" id="KW-1185">Reference proteome</keyword>
<dbReference type="PANTHER" id="PTHR46896:SF1">
    <property type="entry name" value="SENTRIN-SPECIFIC PROTEASE 6"/>
    <property type="match status" value="1"/>
</dbReference>
<dbReference type="GO" id="GO:0090169">
    <property type="term" value="P:regulation of spindle assembly"/>
    <property type="evidence" value="ECO:0007669"/>
    <property type="project" value="TreeGrafter"/>
</dbReference>
<feature type="compositionally biased region" description="Acidic residues" evidence="6">
    <location>
        <begin position="931"/>
        <end position="941"/>
    </location>
</feature>
<feature type="domain" description="Ubiquitin-like protease family profile" evidence="7">
    <location>
        <begin position="667"/>
        <end position="847"/>
    </location>
</feature>
<dbReference type="InterPro" id="IPR051947">
    <property type="entry name" value="Sentrin-specific_protease"/>
</dbReference>
<feature type="compositionally biased region" description="Basic and acidic residues" evidence="6">
    <location>
        <begin position="184"/>
        <end position="202"/>
    </location>
</feature>
<evidence type="ECO:0000259" key="7">
    <source>
        <dbReference type="PROSITE" id="PS50600"/>
    </source>
</evidence>
<dbReference type="Pfam" id="PF02902">
    <property type="entry name" value="Peptidase_C48"/>
    <property type="match status" value="1"/>
</dbReference>
<dbReference type="GO" id="GO:0005737">
    <property type="term" value="C:cytoplasm"/>
    <property type="evidence" value="ECO:0007669"/>
    <property type="project" value="TreeGrafter"/>
</dbReference>
<keyword evidence="3 9" id="KW-0645">Protease</keyword>
<dbReference type="GO" id="GO:0070139">
    <property type="term" value="F:SUMO-specific endopeptidase activity"/>
    <property type="evidence" value="ECO:0007669"/>
    <property type="project" value="TreeGrafter"/>
</dbReference>
<dbReference type="Proteomes" id="UP000245341">
    <property type="component" value="Unplaced"/>
</dbReference>
<evidence type="ECO:0000256" key="3">
    <source>
        <dbReference type="ARBA" id="ARBA00022670"/>
    </source>
</evidence>
<evidence type="ECO:0000256" key="2">
    <source>
        <dbReference type="ARBA" id="ARBA00022553"/>
    </source>
</evidence>
<organism evidence="8 9">
    <name type="scientific">Leptonychotes weddellii</name>
    <name type="common">Weddell seal</name>
    <name type="synonym">Otaria weddellii</name>
    <dbReference type="NCBI Taxonomy" id="9713"/>
    <lineage>
        <taxon>Eukaryota</taxon>
        <taxon>Metazoa</taxon>
        <taxon>Chordata</taxon>
        <taxon>Craniata</taxon>
        <taxon>Vertebrata</taxon>
        <taxon>Euteleostomi</taxon>
        <taxon>Mammalia</taxon>
        <taxon>Eutheria</taxon>
        <taxon>Laurasiatheria</taxon>
        <taxon>Carnivora</taxon>
        <taxon>Caniformia</taxon>
        <taxon>Pinnipedia</taxon>
        <taxon>Phocidae</taxon>
        <taxon>Monachinae</taxon>
        <taxon>Lobodontini</taxon>
        <taxon>Leptonychotes</taxon>
    </lineage>
</organism>
<proteinExistence type="inferred from homology"/>